<dbReference type="EMBL" id="BPLQ01006302">
    <property type="protein sequence ID" value="GIY21469.1"/>
    <property type="molecule type" value="Genomic_DNA"/>
</dbReference>
<comment type="caution">
    <text evidence="1">The sequence shown here is derived from an EMBL/GenBank/DDBJ whole genome shotgun (WGS) entry which is preliminary data.</text>
</comment>
<evidence type="ECO:0000313" key="2">
    <source>
        <dbReference type="Proteomes" id="UP001054837"/>
    </source>
</evidence>
<keyword evidence="2" id="KW-1185">Reference proteome</keyword>
<protein>
    <submittedName>
        <fullName evidence="1">Uncharacterized protein</fullName>
    </submittedName>
</protein>
<accession>A0AAV4RHJ3</accession>
<dbReference type="Proteomes" id="UP001054837">
    <property type="component" value="Unassembled WGS sequence"/>
</dbReference>
<organism evidence="1 2">
    <name type="scientific">Caerostris darwini</name>
    <dbReference type="NCBI Taxonomy" id="1538125"/>
    <lineage>
        <taxon>Eukaryota</taxon>
        <taxon>Metazoa</taxon>
        <taxon>Ecdysozoa</taxon>
        <taxon>Arthropoda</taxon>
        <taxon>Chelicerata</taxon>
        <taxon>Arachnida</taxon>
        <taxon>Araneae</taxon>
        <taxon>Araneomorphae</taxon>
        <taxon>Entelegynae</taxon>
        <taxon>Araneoidea</taxon>
        <taxon>Araneidae</taxon>
        <taxon>Caerostris</taxon>
    </lineage>
</organism>
<evidence type="ECO:0000313" key="1">
    <source>
        <dbReference type="EMBL" id="GIY21469.1"/>
    </source>
</evidence>
<proteinExistence type="predicted"/>
<dbReference type="AlphaFoldDB" id="A0AAV4RHJ3"/>
<gene>
    <name evidence="1" type="ORF">CDAR_184562</name>
</gene>
<name>A0AAV4RHJ3_9ARAC</name>
<reference evidence="1 2" key="1">
    <citation type="submission" date="2021-06" db="EMBL/GenBank/DDBJ databases">
        <title>Caerostris darwini draft genome.</title>
        <authorList>
            <person name="Kono N."/>
            <person name="Arakawa K."/>
        </authorList>
    </citation>
    <scope>NUCLEOTIDE SEQUENCE [LARGE SCALE GENOMIC DNA]</scope>
</reference>
<sequence>MGIRDPATAKIGEEILPFEIETVPEYFRKKAEVELLDKRLEITFRDSPKIVIGVRRLLFGSQGLLFLTLSPIQITRGHCEVRICLYVCSGQESISSAQEASDRRFV</sequence>